<dbReference type="GO" id="GO:0005524">
    <property type="term" value="F:ATP binding"/>
    <property type="evidence" value="ECO:0007669"/>
    <property type="project" value="UniProtKB-KW"/>
</dbReference>
<dbReference type="Gene3D" id="3.40.50.300">
    <property type="entry name" value="P-loop containing nucleotide triphosphate hydrolases"/>
    <property type="match status" value="2"/>
</dbReference>
<protein>
    <submittedName>
        <fullName evidence="5">ABC transporter ATP-binding protein</fullName>
    </submittedName>
</protein>
<dbReference type="SMART" id="SM00382">
    <property type="entry name" value="AAA"/>
    <property type="match status" value="2"/>
</dbReference>
<accession>A0A7D4UIF1</accession>
<dbReference type="PANTHER" id="PTHR43038:SF3">
    <property type="entry name" value="ABC TRANSPORTER G FAMILY MEMBER 20 ISOFORM X1"/>
    <property type="match status" value="1"/>
</dbReference>
<dbReference type="Pfam" id="PF00005">
    <property type="entry name" value="ABC_tran"/>
    <property type="match status" value="2"/>
</dbReference>
<evidence type="ECO:0000313" key="6">
    <source>
        <dbReference type="Proteomes" id="UP000502498"/>
    </source>
</evidence>
<proteinExistence type="predicted"/>
<keyword evidence="1" id="KW-0547">Nucleotide-binding</keyword>
<dbReference type="PROSITE" id="PS50893">
    <property type="entry name" value="ABC_TRANSPORTER_2"/>
    <property type="match status" value="2"/>
</dbReference>
<name>A0A7D4UIF1_9MICO</name>
<evidence type="ECO:0000256" key="1">
    <source>
        <dbReference type="ARBA" id="ARBA00022741"/>
    </source>
</evidence>
<evidence type="ECO:0000313" key="5">
    <source>
        <dbReference type="EMBL" id="QKJ18387.1"/>
    </source>
</evidence>
<feature type="domain" description="ABC transporter" evidence="4">
    <location>
        <begin position="305"/>
        <end position="522"/>
    </location>
</feature>
<dbReference type="PANTHER" id="PTHR43038">
    <property type="entry name" value="ATP-BINDING CASSETTE, SUB-FAMILY H, MEMBER 1"/>
    <property type="match status" value="1"/>
</dbReference>
<feature type="region of interest" description="Disordered" evidence="3">
    <location>
        <begin position="276"/>
        <end position="302"/>
    </location>
</feature>
<dbReference type="EMBL" id="CP054038">
    <property type="protein sequence ID" value="QKJ18387.1"/>
    <property type="molecule type" value="Genomic_DNA"/>
</dbReference>
<dbReference type="PROSITE" id="PS00211">
    <property type="entry name" value="ABC_TRANSPORTER_1"/>
    <property type="match status" value="1"/>
</dbReference>
<dbReference type="GO" id="GO:0016887">
    <property type="term" value="F:ATP hydrolysis activity"/>
    <property type="evidence" value="ECO:0007669"/>
    <property type="project" value="InterPro"/>
</dbReference>
<evidence type="ECO:0000256" key="3">
    <source>
        <dbReference type="SAM" id="MobiDB-lite"/>
    </source>
</evidence>
<reference evidence="5 6" key="1">
    <citation type="submission" date="2020-05" db="EMBL/GenBank/DDBJ databases">
        <title>Strain PA2F3 complete genome.</title>
        <authorList>
            <person name="Kim Y.-S."/>
            <person name="Kim S.-J."/>
            <person name="Jung H.-k."/>
            <person name="Kim S.-E."/>
            <person name="Kim K.-H."/>
        </authorList>
    </citation>
    <scope>NUCLEOTIDE SEQUENCE [LARGE SCALE GENOMIC DNA]</scope>
    <source>
        <strain evidence="5 6">PA2F3</strain>
    </source>
</reference>
<dbReference type="InterPro" id="IPR003439">
    <property type="entry name" value="ABC_transporter-like_ATP-bd"/>
</dbReference>
<dbReference type="InterPro" id="IPR003593">
    <property type="entry name" value="AAA+_ATPase"/>
</dbReference>
<dbReference type="InterPro" id="IPR027417">
    <property type="entry name" value="P-loop_NTPase"/>
</dbReference>
<keyword evidence="2 5" id="KW-0067">ATP-binding</keyword>
<gene>
    <name evidence="5" type="ORF">HQM25_02555</name>
</gene>
<dbReference type="CDD" id="cd03230">
    <property type="entry name" value="ABC_DR_subfamily_A"/>
    <property type="match status" value="2"/>
</dbReference>
<dbReference type="RefSeq" id="WP_172988816.1">
    <property type="nucleotide sequence ID" value="NZ_CP054038.1"/>
</dbReference>
<dbReference type="Proteomes" id="UP000502498">
    <property type="component" value="Chromosome"/>
</dbReference>
<evidence type="ECO:0000259" key="4">
    <source>
        <dbReference type="PROSITE" id="PS50893"/>
    </source>
</evidence>
<evidence type="ECO:0000256" key="2">
    <source>
        <dbReference type="ARBA" id="ARBA00022840"/>
    </source>
</evidence>
<dbReference type="SUPFAM" id="SSF52540">
    <property type="entry name" value="P-loop containing nucleoside triphosphate hydrolases"/>
    <property type="match status" value="2"/>
</dbReference>
<feature type="compositionally biased region" description="Pro residues" evidence="3">
    <location>
        <begin position="285"/>
        <end position="294"/>
    </location>
</feature>
<sequence>MSGIGLDAVQVVFGDTVALDDVSLAVPEGEVTAVVGGDGAGKSTLLRVLARRVAPGSGAVHTLDAERIGYQPSTSGVWGNLSVDENIAFVGRSYGMADRAIRSRAGDLLGRAGLSEARSRLGRALSGGMRQKLGFVLAILHEPRLVLLDEPSTGVDPVSRVELWRLISEAAAGDTAVLMATTYLDEAQRAASVTALDRGRIIASGTPDEIIAGLPGGIGMLRTDAPAPPDSWRRGRERHVWLGREEGRAEPDAAAVTRIDPPDLEDALIALTISGRDEPDAESEPPQPPQPPPAATSRTSGPVVAAGRGVTRRFGVQTAVDDVSLAVHAGEIVGLIGANGAGKTTFLRALIGLDRPDEGEVELFGAPPDAASRRRLGYVPQGLGLFRTISVRENAEFFARVYAGSAATLPAALDEVSRDVVADIGLGRQRQLAFALALEHDPDLLVLDEPTSGVDPLSRARLWDTIHAQADAGRGVLVTTHYLQEAEQCTRLALMSQGRLLGLGSVADLTAGVRAVLVRSPQWQEAFTALGAVGLPTMLSGREVRVAGVDADRVRAALRGIPAEIDEVEPTLEEAMVLREG</sequence>
<organism evidence="5 6">
    <name type="scientific">Microbacterium hominis</name>
    <dbReference type="NCBI Taxonomy" id="162426"/>
    <lineage>
        <taxon>Bacteria</taxon>
        <taxon>Bacillati</taxon>
        <taxon>Actinomycetota</taxon>
        <taxon>Actinomycetes</taxon>
        <taxon>Micrococcales</taxon>
        <taxon>Microbacteriaceae</taxon>
        <taxon>Microbacterium</taxon>
    </lineage>
</organism>
<dbReference type="AlphaFoldDB" id="A0A7D4UIF1"/>
<dbReference type="InterPro" id="IPR017871">
    <property type="entry name" value="ABC_transporter-like_CS"/>
</dbReference>
<feature type="domain" description="ABC transporter" evidence="4">
    <location>
        <begin position="4"/>
        <end position="223"/>
    </location>
</feature>